<evidence type="ECO:0000256" key="4">
    <source>
        <dbReference type="ARBA" id="ARBA00023136"/>
    </source>
</evidence>
<keyword evidence="4 5" id="KW-0472">Membrane</keyword>
<feature type="transmembrane region" description="Helical" evidence="5">
    <location>
        <begin position="222"/>
        <end position="243"/>
    </location>
</feature>
<dbReference type="PANTHER" id="PTHR23531">
    <property type="entry name" value="QUINOLENE RESISTANCE PROTEIN NORA"/>
    <property type="match status" value="1"/>
</dbReference>
<dbReference type="InterPro" id="IPR020846">
    <property type="entry name" value="MFS_dom"/>
</dbReference>
<organism evidence="7 8">
    <name type="scientific">Dietzia timorensis</name>
    <dbReference type="NCBI Taxonomy" id="499555"/>
    <lineage>
        <taxon>Bacteria</taxon>
        <taxon>Bacillati</taxon>
        <taxon>Actinomycetota</taxon>
        <taxon>Actinomycetes</taxon>
        <taxon>Mycobacteriales</taxon>
        <taxon>Dietziaceae</taxon>
        <taxon>Dietzia</taxon>
    </lineage>
</organism>
<proteinExistence type="predicted"/>
<evidence type="ECO:0000256" key="5">
    <source>
        <dbReference type="SAM" id="Phobius"/>
    </source>
</evidence>
<dbReference type="KEGG" id="dtm:BJL86_1428"/>
<protein>
    <submittedName>
        <fullName evidence="7">Putative MFS-type transporter YwoG</fullName>
    </submittedName>
</protein>
<feature type="transmembrane region" description="Helical" evidence="5">
    <location>
        <begin position="58"/>
        <end position="77"/>
    </location>
</feature>
<dbReference type="Gene3D" id="1.20.1250.20">
    <property type="entry name" value="MFS general substrate transporter like domains"/>
    <property type="match status" value="2"/>
</dbReference>
<reference evidence="7 8" key="1">
    <citation type="submission" date="2016-06" db="EMBL/GenBank/DDBJ databases">
        <title>Complete genome sequence of a saline-alkali tolerant type strain Dietzia timorensis ID05-A0528T.</title>
        <authorList>
            <person name="Wu X."/>
        </authorList>
    </citation>
    <scope>NUCLEOTIDE SEQUENCE [LARGE SCALE GENOMIC DNA]</scope>
    <source>
        <strain evidence="7 8">ID05-A0528</strain>
    </source>
</reference>
<dbReference type="EMBL" id="CP015961">
    <property type="protein sequence ID" value="ANI92210.1"/>
    <property type="molecule type" value="Genomic_DNA"/>
</dbReference>
<keyword evidence="8" id="KW-1185">Reference proteome</keyword>
<accession>A0A173LNT1</accession>
<keyword evidence="3 5" id="KW-1133">Transmembrane helix</keyword>
<keyword evidence="2 5" id="KW-0812">Transmembrane</keyword>
<dbReference type="InterPro" id="IPR011701">
    <property type="entry name" value="MFS"/>
</dbReference>
<evidence type="ECO:0000256" key="2">
    <source>
        <dbReference type="ARBA" id="ARBA00022692"/>
    </source>
</evidence>
<dbReference type="Pfam" id="PF07690">
    <property type="entry name" value="MFS_1"/>
    <property type="match status" value="1"/>
</dbReference>
<feature type="transmembrane region" description="Helical" evidence="5">
    <location>
        <begin position="255"/>
        <end position="276"/>
    </location>
</feature>
<dbReference type="AlphaFoldDB" id="A0A173LNT1"/>
<evidence type="ECO:0000259" key="6">
    <source>
        <dbReference type="PROSITE" id="PS50850"/>
    </source>
</evidence>
<feature type="transmembrane region" description="Helical" evidence="5">
    <location>
        <begin position="288"/>
        <end position="308"/>
    </location>
</feature>
<comment type="subcellular location">
    <subcellularLocation>
        <location evidence="1">Cell membrane</location>
        <topology evidence="1">Multi-pass membrane protein</topology>
    </subcellularLocation>
</comment>
<dbReference type="GO" id="GO:0022857">
    <property type="term" value="F:transmembrane transporter activity"/>
    <property type="evidence" value="ECO:0007669"/>
    <property type="project" value="InterPro"/>
</dbReference>
<evidence type="ECO:0000313" key="8">
    <source>
        <dbReference type="Proteomes" id="UP000186104"/>
    </source>
</evidence>
<dbReference type="STRING" id="499555.BJL86_1428"/>
<feature type="transmembrane region" description="Helical" evidence="5">
    <location>
        <begin position="314"/>
        <end position="331"/>
    </location>
</feature>
<evidence type="ECO:0000313" key="7">
    <source>
        <dbReference type="EMBL" id="ANI92210.1"/>
    </source>
</evidence>
<evidence type="ECO:0000256" key="3">
    <source>
        <dbReference type="ARBA" id="ARBA00022989"/>
    </source>
</evidence>
<dbReference type="InterPro" id="IPR052714">
    <property type="entry name" value="MFS_Exporter"/>
</dbReference>
<dbReference type="Proteomes" id="UP000186104">
    <property type="component" value="Chromosome"/>
</dbReference>
<feature type="transmembrane region" description="Helical" evidence="5">
    <location>
        <begin position="180"/>
        <end position="201"/>
    </location>
</feature>
<dbReference type="GO" id="GO:0005886">
    <property type="term" value="C:plasma membrane"/>
    <property type="evidence" value="ECO:0007669"/>
    <property type="project" value="UniProtKB-SubCell"/>
</dbReference>
<evidence type="ECO:0000256" key="1">
    <source>
        <dbReference type="ARBA" id="ARBA00004651"/>
    </source>
</evidence>
<feature type="transmembrane region" description="Helical" evidence="5">
    <location>
        <begin position="352"/>
        <end position="374"/>
    </location>
</feature>
<dbReference type="SUPFAM" id="SSF103473">
    <property type="entry name" value="MFS general substrate transporter"/>
    <property type="match status" value="1"/>
</dbReference>
<feature type="transmembrane region" description="Helical" evidence="5">
    <location>
        <begin position="26"/>
        <end position="46"/>
    </location>
</feature>
<dbReference type="RefSeq" id="WP_156515248.1">
    <property type="nucleotide sequence ID" value="NZ_CP015961.1"/>
</dbReference>
<name>A0A173LNT1_9ACTN</name>
<feature type="transmembrane region" description="Helical" evidence="5">
    <location>
        <begin position="380"/>
        <end position="399"/>
    </location>
</feature>
<feature type="transmembrane region" description="Helical" evidence="5">
    <location>
        <begin position="148"/>
        <end position="168"/>
    </location>
</feature>
<feature type="transmembrane region" description="Helical" evidence="5">
    <location>
        <begin position="89"/>
        <end position="107"/>
    </location>
</feature>
<dbReference type="InterPro" id="IPR036259">
    <property type="entry name" value="MFS_trans_sf"/>
</dbReference>
<sequence length="411" mass="41010">MATQDVSDPAPQPAAEEKILSTPGMIPAFVLVLLAFGGWALLLPVIPLHVVRSGGGDVLAGAATGVFMGVTVLTQVFTPKFMRRFGYRLVLGAGAVLLSGPAAVYLLGANAPVILGVSGVRGAGFGLLTVAGSALVAELAPASKLGRATSLIGLAVGIAEAGFLPTGLYTYEHFGVEVPALTATALAVVGIGAAMRVPGIFPAPLGSDRAAEVRGLALAGRLAPAMIIMISVAMAFGVISTFLPPTLDDVAGSGAGVAGLALALVGAMVVAGRTAAGARADRVGPGDYIPVGMAAAALGVAGIGALALAHAPTWTFLIAAVIFGFGFGAIQNESLMGAFQRLPKSQLGTASAGWNIAFDSGTGLGAIVLGLFAFAGYPTMFFIAAGICIVNGTAVTIYWRRVAANARRTDG</sequence>
<dbReference type="PANTHER" id="PTHR23531:SF1">
    <property type="entry name" value="QUINOLENE RESISTANCE PROTEIN NORA"/>
    <property type="match status" value="1"/>
</dbReference>
<feature type="transmembrane region" description="Helical" evidence="5">
    <location>
        <begin position="113"/>
        <end position="136"/>
    </location>
</feature>
<feature type="domain" description="Major facilitator superfamily (MFS) profile" evidence="6">
    <location>
        <begin position="16"/>
        <end position="403"/>
    </location>
</feature>
<dbReference type="OrthoDB" id="5189108at2"/>
<dbReference type="PROSITE" id="PS50850">
    <property type="entry name" value="MFS"/>
    <property type="match status" value="1"/>
</dbReference>
<gene>
    <name evidence="7" type="ORF">BJL86_1428</name>
</gene>